<reference evidence="1" key="1">
    <citation type="journal article" date="2020" name="mSystems">
        <title>Genome- and Community-Level Interaction Insights into Carbon Utilization and Element Cycling Functions of Hydrothermarchaeota in Hydrothermal Sediment.</title>
        <authorList>
            <person name="Zhou Z."/>
            <person name="Liu Y."/>
            <person name="Xu W."/>
            <person name="Pan J."/>
            <person name="Luo Z.H."/>
            <person name="Li M."/>
        </authorList>
    </citation>
    <scope>NUCLEOTIDE SEQUENCE [LARGE SCALE GENOMIC DNA]</scope>
    <source>
        <strain evidence="1">SpSt-125</strain>
    </source>
</reference>
<evidence type="ECO:0000313" key="1">
    <source>
        <dbReference type="EMBL" id="HEM67511.1"/>
    </source>
</evidence>
<proteinExistence type="predicted"/>
<dbReference type="EMBL" id="DSEU01000056">
    <property type="protein sequence ID" value="HEM67511.1"/>
    <property type="molecule type" value="Genomic_DNA"/>
</dbReference>
<name>A0A7J2U446_9CREN</name>
<comment type="caution">
    <text evidence="1">The sequence shown here is derived from an EMBL/GenBank/DDBJ whole genome shotgun (WGS) entry which is preliminary data.</text>
</comment>
<organism evidence="1">
    <name type="scientific">Ignisphaera aggregans</name>
    <dbReference type="NCBI Taxonomy" id="334771"/>
    <lineage>
        <taxon>Archaea</taxon>
        <taxon>Thermoproteota</taxon>
        <taxon>Thermoprotei</taxon>
        <taxon>Desulfurococcales</taxon>
        <taxon>Desulfurococcaceae</taxon>
        <taxon>Ignisphaera</taxon>
    </lineage>
</organism>
<accession>A0A7J2U446</accession>
<protein>
    <submittedName>
        <fullName evidence="1">Uncharacterized protein</fullName>
    </submittedName>
</protein>
<sequence>MRIRISEELNNATFLINNLVEDQVLDTQKSSVLSRAVFGNFKLIKGYLIIAISGRDKIDNITKWKLTLNNIALTREFKPHLESKISEKAYQALFVYDVSKILNTAQSEALFKMKYEGKEPVTVNVVSLITFHQYIESSVRISCTAEILNLNNHYILDLSPYATTQKYKECILYLGIVSERNSRLKLINSDNNSFTVHNLGKGFNFIETSLQDTKISKLILEGEDLSARHIFHCVAYTTLEYPSIAIKQFSVTNNGLELILINEGSASADECEIIVFKTGVPMQKISLGLFNASEERSIKIPLPNKINGKIVIRLIWRKALKTFTRDQIIESK</sequence>
<dbReference type="AlphaFoldDB" id="A0A7J2U446"/>
<gene>
    <name evidence="1" type="ORF">ENO26_08140</name>
</gene>